<evidence type="ECO:0000256" key="6">
    <source>
        <dbReference type="SAM" id="MobiDB-lite"/>
    </source>
</evidence>
<dbReference type="InterPro" id="IPR029063">
    <property type="entry name" value="SAM-dependent_MTases_sf"/>
</dbReference>
<dbReference type="OrthoDB" id="9806213at2"/>
<organism evidence="8 9">
    <name type="scientific">Novacetimonas cocois</name>
    <dbReference type="NCBI Taxonomy" id="1747507"/>
    <lineage>
        <taxon>Bacteria</taxon>
        <taxon>Pseudomonadati</taxon>
        <taxon>Pseudomonadota</taxon>
        <taxon>Alphaproteobacteria</taxon>
        <taxon>Acetobacterales</taxon>
        <taxon>Acetobacteraceae</taxon>
        <taxon>Novacetimonas</taxon>
    </lineage>
</organism>
<protein>
    <recommendedName>
        <fullName evidence="1">site-specific DNA-methyltransferase (adenine-specific)</fullName>
        <ecNumber evidence="1">2.1.1.72</ecNumber>
    </recommendedName>
</protein>
<keyword evidence="2" id="KW-0489">Methyltransferase</keyword>
<evidence type="ECO:0000256" key="3">
    <source>
        <dbReference type="ARBA" id="ARBA00022679"/>
    </source>
</evidence>
<dbReference type="Pfam" id="PF07669">
    <property type="entry name" value="Eco57I"/>
    <property type="match status" value="1"/>
</dbReference>
<evidence type="ECO:0000259" key="7">
    <source>
        <dbReference type="Pfam" id="PF07669"/>
    </source>
</evidence>
<dbReference type="SUPFAM" id="SSF53335">
    <property type="entry name" value="S-adenosyl-L-methionine-dependent methyltransferases"/>
    <property type="match status" value="1"/>
</dbReference>
<accession>A0A365YX57</accession>
<dbReference type="GO" id="GO:0006304">
    <property type="term" value="P:DNA modification"/>
    <property type="evidence" value="ECO:0007669"/>
    <property type="project" value="InterPro"/>
</dbReference>
<feature type="region of interest" description="Disordered" evidence="6">
    <location>
        <begin position="1"/>
        <end position="30"/>
    </location>
</feature>
<sequence>MPSPSMIATEVQPPEGRGVTAGDEQDEVAPQPRNCLREGARNAIIILGQGVLDADPALRAQGREDNLVLSALFDELLRTVCRLVFLACLEARGLLVFPTGTEKDRRHAGILYWLERSTSFDASDMEHDGWDSMITLLEELETENAQHGLPALGGGPSSEGMAILKTARIANSRFLSALHNLGFGVAKGDVLTDWKSLKSGELGTIYESLLELRPYIGADGSFGLDGEGRGGDRRISGSYYTPDSLVEALLDSTLEPVMKRAEAAGGAEAILALRVIDPACGAGHFLLGAARRMARRVASLRAPDALDFRMALRDVVSRCIHGVDCNPMAIELAKMALWLETGMPGHPLCFMDANIRCGNALLGILDVAALEKGVPDAAYRPLTGDDPAVSRHYLRLNQRARSEMQCPGYHQSIASVGMTLTAIRALPETTWEQVACKRRRFGDWWGRMSRSAFHVACDLYVAAFLRPRAHHTPAGVVPTTAEMWSELAGQDASRDCEYGAVDIARRAHALHWPLAFADVMAERGGFDVVIGNPPWEVMQLQEEEYFAARAPEIAALKGAARKVAIAGLKASRPDLFHEFATARRLFDAMNAFARGSGRFPLTARGKGNTYALFAELFLTLVRRDGRAGLIVPTGIATDAMTAPFLSHLMRERRLAQLLDFENSAPFFTDVHRSFKFCLLTMGNETGSARFACFLNDPRQAGDTRRHFRLTAEEIARINPDTNTMPVFRSSADAELTTDIYSHVPVFINEARGNAGNPWDIEFRQGLFNMTSDSGLFRNALQLRAGGWRREGTDWVHSDRAGQGDDLRYLPLYEAKMGSFYDHRHAGYGRRKGERGHRVLPETTQREHCDPDFEITPHYWVRQEDVIRKTGNRTDMSAFFGFRNIMSPTNERTFICNLLPPWGVGNSMTVMFPRGNWTDHKMACLIANLSSLPFDFVCRQKAGGVNLNFFIVRQLPVLPPSSYGSDALEFILPRVVELTYASHAMAGVARDFGYDGGPFPWDEDRRAWLRAELDAWYARAYGLSRRQLEYVLDPHDVMGHDYPSQTFRVLRKNEIAAYGEYRTRRLVLAAYDQQA</sequence>
<evidence type="ECO:0000313" key="9">
    <source>
        <dbReference type="Proteomes" id="UP000252680"/>
    </source>
</evidence>
<reference evidence="8 9" key="1">
    <citation type="submission" date="2018-05" db="EMBL/GenBank/DDBJ databases">
        <title>Komagataeibacter cocois sp. nov., for a novel cellulose- producing strain isolated from coconut milk.</title>
        <authorList>
            <person name="Liu L."/>
            <person name="Wang Y."/>
            <person name="Liu S."/>
            <person name="Bi J."/>
            <person name="Chen H."/>
            <person name="Deng J."/>
            <person name="Zhang C."/>
            <person name="Hu Q."/>
            <person name="Li C."/>
        </authorList>
    </citation>
    <scope>NUCLEOTIDE SEQUENCE [LARGE SCALE GENOMIC DNA]</scope>
    <source>
        <strain evidence="8 9">WE7</strain>
    </source>
</reference>
<feature type="domain" description="Type II methyltransferase M.TaqI-like" evidence="7">
    <location>
        <begin position="319"/>
        <end position="544"/>
    </location>
</feature>
<evidence type="ECO:0000313" key="8">
    <source>
        <dbReference type="EMBL" id="RBM07471.1"/>
    </source>
</evidence>
<dbReference type="RefSeq" id="WP_113595809.1">
    <property type="nucleotide sequence ID" value="NZ_QEXL01000008.1"/>
</dbReference>
<dbReference type="GO" id="GO:0009007">
    <property type="term" value="F:site-specific DNA-methyltransferase (adenine-specific) activity"/>
    <property type="evidence" value="ECO:0007669"/>
    <property type="project" value="UniProtKB-EC"/>
</dbReference>
<keyword evidence="3" id="KW-0808">Transferase</keyword>
<dbReference type="EC" id="2.1.1.72" evidence="1"/>
<evidence type="ECO:0000256" key="4">
    <source>
        <dbReference type="ARBA" id="ARBA00022691"/>
    </source>
</evidence>
<dbReference type="InterPro" id="IPR011639">
    <property type="entry name" value="MethylTrfase_TaqI-like_dom"/>
</dbReference>
<dbReference type="InterPro" id="IPR050953">
    <property type="entry name" value="N4_N6_ade-DNA_methylase"/>
</dbReference>
<keyword evidence="9" id="KW-1185">Reference proteome</keyword>
<dbReference type="PANTHER" id="PTHR33841:SF1">
    <property type="entry name" value="DNA METHYLTRANSFERASE A"/>
    <property type="match status" value="1"/>
</dbReference>
<dbReference type="GO" id="GO:0003676">
    <property type="term" value="F:nucleic acid binding"/>
    <property type="evidence" value="ECO:0007669"/>
    <property type="project" value="InterPro"/>
</dbReference>
<evidence type="ECO:0000256" key="1">
    <source>
        <dbReference type="ARBA" id="ARBA00011900"/>
    </source>
</evidence>
<keyword evidence="4" id="KW-0949">S-adenosyl-L-methionine</keyword>
<comment type="catalytic activity">
    <reaction evidence="5">
        <text>a 2'-deoxyadenosine in DNA + S-adenosyl-L-methionine = an N(6)-methyl-2'-deoxyadenosine in DNA + S-adenosyl-L-homocysteine + H(+)</text>
        <dbReference type="Rhea" id="RHEA:15197"/>
        <dbReference type="Rhea" id="RHEA-COMP:12418"/>
        <dbReference type="Rhea" id="RHEA-COMP:12419"/>
        <dbReference type="ChEBI" id="CHEBI:15378"/>
        <dbReference type="ChEBI" id="CHEBI:57856"/>
        <dbReference type="ChEBI" id="CHEBI:59789"/>
        <dbReference type="ChEBI" id="CHEBI:90615"/>
        <dbReference type="ChEBI" id="CHEBI:90616"/>
        <dbReference type="EC" id="2.1.1.72"/>
    </reaction>
</comment>
<dbReference type="PANTHER" id="PTHR33841">
    <property type="entry name" value="DNA METHYLTRANSFERASE YEEA-RELATED"/>
    <property type="match status" value="1"/>
</dbReference>
<dbReference type="PROSITE" id="PS00092">
    <property type="entry name" value="N6_MTASE"/>
    <property type="match status" value="1"/>
</dbReference>
<comment type="caution">
    <text evidence="8">The sequence shown here is derived from an EMBL/GenBank/DDBJ whole genome shotgun (WGS) entry which is preliminary data.</text>
</comment>
<evidence type="ECO:0000256" key="5">
    <source>
        <dbReference type="ARBA" id="ARBA00047942"/>
    </source>
</evidence>
<dbReference type="Proteomes" id="UP000252680">
    <property type="component" value="Unassembled WGS sequence"/>
</dbReference>
<evidence type="ECO:0000256" key="2">
    <source>
        <dbReference type="ARBA" id="ARBA00022603"/>
    </source>
</evidence>
<dbReference type="Gene3D" id="3.40.50.150">
    <property type="entry name" value="Vaccinia Virus protein VP39"/>
    <property type="match status" value="2"/>
</dbReference>
<dbReference type="PRINTS" id="PR00507">
    <property type="entry name" value="N12N6MTFRASE"/>
</dbReference>
<dbReference type="InterPro" id="IPR002052">
    <property type="entry name" value="DNA_methylase_N6_adenine_CS"/>
</dbReference>
<dbReference type="GO" id="GO:0032259">
    <property type="term" value="P:methylation"/>
    <property type="evidence" value="ECO:0007669"/>
    <property type="project" value="UniProtKB-KW"/>
</dbReference>
<gene>
    <name evidence="8" type="ORF">NJLHNGOC_07425</name>
</gene>
<dbReference type="EMBL" id="QEXL01000008">
    <property type="protein sequence ID" value="RBM07471.1"/>
    <property type="molecule type" value="Genomic_DNA"/>
</dbReference>
<dbReference type="AlphaFoldDB" id="A0A365YX57"/>
<name>A0A365YX57_9PROT</name>
<proteinExistence type="predicted"/>